<dbReference type="EMBL" id="QRUU01000012">
    <property type="protein sequence ID" value="RGR98405.1"/>
    <property type="molecule type" value="Genomic_DNA"/>
</dbReference>
<protein>
    <submittedName>
        <fullName evidence="2">Type II toxin-antitoxin system HicB family antitoxin</fullName>
    </submittedName>
</protein>
<dbReference type="RefSeq" id="WP_007565702.1">
    <property type="nucleotide sequence ID" value="NZ_CABKNL010000076.1"/>
</dbReference>
<dbReference type="InterPro" id="IPR035069">
    <property type="entry name" value="TTHA1013/TTHA0281-like"/>
</dbReference>
<evidence type="ECO:0000313" key="2">
    <source>
        <dbReference type="EMBL" id="RGR98405.1"/>
    </source>
</evidence>
<dbReference type="Proteomes" id="UP000285864">
    <property type="component" value="Unassembled WGS sequence"/>
</dbReference>
<comment type="caution">
    <text evidence="2">The sequence shown here is derived from an EMBL/GenBank/DDBJ whole genome shotgun (WGS) entry which is preliminary data.</text>
</comment>
<evidence type="ECO:0000313" key="1">
    <source>
        <dbReference type="EMBL" id="HJF08918.1"/>
    </source>
</evidence>
<dbReference type="Proteomes" id="UP000718012">
    <property type="component" value="Unassembled WGS sequence"/>
</dbReference>
<gene>
    <name evidence="2" type="ORF">DWY20_04450</name>
    <name evidence="1" type="ORF">K8U81_12175</name>
</gene>
<dbReference type="AlphaFoldDB" id="A0A412GU63"/>
<dbReference type="GeneID" id="79858853"/>
<reference evidence="1" key="3">
    <citation type="submission" date="2021-09" db="EMBL/GenBank/DDBJ databases">
        <authorList>
            <person name="Gilroy R."/>
        </authorList>
    </citation>
    <scope>NUCLEOTIDE SEQUENCE</scope>
    <source>
        <strain evidence="1">CHK165-8395</strain>
    </source>
</reference>
<dbReference type="EMBL" id="DYXD01000261">
    <property type="protein sequence ID" value="HJF08918.1"/>
    <property type="molecule type" value="Genomic_DNA"/>
</dbReference>
<keyword evidence="3" id="KW-1185">Reference proteome</keyword>
<dbReference type="SUPFAM" id="SSF143100">
    <property type="entry name" value="TTHA1013/TTHA0281-like"/>
    <property type="match status" value="1"/>
</dbReference>
<name>A0A412GU63_9BACT</name>
<reference evidence="1" key="2">
    <citation type="journal article" date="2021" name="PeerJ">
        <title>Extensive microbial diversity within the chicken gut microbiome revealed by metagenomics and culture.</title>
        <authorList>
            <person name="Gilroy R."/>
            <person name="Ravi A."/>
            <person name="Getino M."/>
            <person name="Pursley I."/>
            <person name="Horton D.L."/>
            <person name="Alikhan N.F."/>
            <person name="Baker D."/>
            <person name="Gharbi K."/>
            <person name="Hall N."/>
            <person name="Watson M."/>
            <person name="Adriaenssens E.M."/>
            <person name="Foster-Nyarko E."/>
            <person name="Jarju S."/>
            <person name="Secka A."/>
            <person name="Antonio M."/>
            <person name="Oren A."/>
            <person name="Chaudhuri R.R."/>
            <person name="La Ragione R."/>
            <person name="Hildebrand F."/>
            <person name="Pallen M.J."/>
        </authorList>
    </citation>
    <scope>NUCLEOTIDE SEQUENCE</scope>
    <source>
        <strain evidence="1">CHK165-8395</strain>
    </source>
</reference>
<reference evidence="2 3" key="1">
    <citation type="submission" date="2018-08" db="EMBL/GenBank/DDBJ databases">
        <title>A genome reference for cultivated species of the human gut microbiota.</title>
        <authorList>
            <person name="Zou Y."/>
            <person name="Xue W."/>
            <person name="Luo G."/>
        </authorList>
    </citation>
    <scope>NUCLEOTIDE SEQUENCE [LARGE SCALE GENOMIC DNA]</scope>
    <source>
        <strain evidence="2 3">AF24-2</strain>
    </source>
</reference>
<proteinExistence type="predicted"/>
<sequence>MNIISGKYAVSCTPEGSYYAYSLMHEQCCAYGESEEEALENLETMESEFLEEINELYQEAWA</sequence>
<evidence type="ECO:0000313" key="3">
    <source>
        <dbReference type="Proteomes" id="UP000285864"/>
    </source>
</evidence>
<accession>A0A412GU63</accession>
<organism evidence="2 3">
    <name type="scientific">Phocaeicola coprocola</name>
    <dbReference type="NCBI Taxonomy" id="310298"/>
    <lineage>
        <taxon>Bacteria</taxon>
        <taxon>Pseudomonadati</taxon>
        <taxon>Bacteroidota</taxon>
        <taxon>Bacteroidia</taxon>
        <taxon>Bacteroidales</taxon>
        <taxon>Bacteroidaceae</taxon>
        <taxon>Phocaeicola</taxon>
    </lineage>
</organism>